<feature type="transmembrane region" description="Helical" evidence="1">
    <location>
        <begin position="37"/>
        <end position="59"/>
    </location>
</feature>
<keyword evidence="1" id="KW-1133">Transmembrane helix</keyword>
<proteinExistence type="predicted"/>
<keyword evidence="1" id="KW-0812">Transmembrane</keyword>
<accession>A0A0M2KK26</accession>
<organism evidence="2 3">
    <name type="scientific">Erwinia tracheiphila</name>
    <dbReference type="NCBI Taxonomy" id="65700"/>
    <lineage>
        <taxon>Bacteria</taxon>
        <taxon>Pseudomonadati</taxon>
        <taxon>Pseudomonadota</taxon>
        <taxon>Gammaproteobacteria</taxon>
        <taxon>Enterobacterales</taxon>
        <taxon>Erwiniaceae</taxon>
        <taxon>Erwinia</taxon>
    </lineage>
</organism>
<dbReference type="Proteomes" id="UP000033924">
    <property type="component" value="Unassembled WGS sequence"/>
</dbReference>
<evidence type="ECO:0000313" key="3">
    <source>
        <dbReference type="Proteomes" id="UP000033924"/>
    </source>
</evidence>
<gene>
    <name evidence="2" type="ORF">SY86_23330</name>
</gene>
<dbReference type="EMBL" id="JXNU01000003">
    <property type="protein sequence ID" value="KKF37667.1"/>
    <property type="molecule type" value="Genomic_DNA"/>
</dbReference>
<dbReference type="AlphaFoldDB" id="A0A0M2KK26"/>
<name>A0A0M2KK26_9GAMM</name>
<protein>
    <submittedName>
        <fullName evidence="2">Uncharacterized protein</fullName>
    </submittedName>
</protein>
<feature type="transmembrane region" description="Helical" evidence="1">
    <location>
        <begin position="7"/>
        <end position="25"/>
    </location>
</feature>
<evidence type="ECO:0000256" key="1">
    <source>
        <dbReference type="SAM" id="Phobius"/>
    </source>
</evidence>
<reference evidence="2 3" key="1">
    <citation type="submission" date="2015-01" db="EMBL/GenBank/DDBJ databases">
        <title>Erwinia tracheiphila.</title>
        <authorList>
            <person name="Shapiro L.R."/>
        </authorList>
    </citation>
    <scope>NUCLEOTIDE SEQUENCE [LARGE SCALE GENOMIC DNA]</scope>
    <source>
        <strain evidence="2 3">BuffGH</strain>
    </source>
</reference>
<keyword evidence="1" id="KW-0472">Membrane</keyword>
<evidence type="ECO:0000313" key="2">
    <source>
        <dbReference type="EMBL" id="KKF37667.1"/>
    </source>
</evidence>
<dbReference type="RefSeq" id="WP_046372221.1">
    <property type="nucleotide sequence ID" value="NZ_CP089932.1"/>
</dbReference>
<dbReference type="STRING" id="65700.SY86_23330"/>
<comment type="caution">
    <text evidence="2">The sequence shown here is derived from an EMBL/GenBank/DDBJ whole genome shotgun (WGS) entry which is preliminary data.</text>
</comment>
<keyword evidence="3" id="KW-1185">Reference proteome</keyword>
<dbReference type="PATRIC" id="fig|65700.7.peg.5799"/>
<sequence length="108" mass="12131">MSDKLKTFRDVAIGGILFATGWNMIRGLFADNQFERIANGIDLMAGVVVVCALVWLYSLRFQYPESFKKKEKITCSQPVSTESVVEPVTKIATTAEKAVNAELWRDKQ</sequence>